<feature type="transmembrane region" description="Helical" evidence="1">
    <location>
        <begin position="12"/>
        <end position="30"/>
    </location>
</feature>
<dbReference type="Pfam" id="PF09997">
    <property type="entry name" value="DUF2238"/>
    <property type="match status" value="1"/>
</dbReference>
<evidence type="ECO:0000313" key="3">
    <source>
        <dbReference type="Proteomes" id="UP000813018"/>
    </source>
</evidence>
<gene>
    <name evidence="2" type="ORF">K0O23_05975</name>
</gene>
<keyword evidence="1" id="KW-1133">Transmembrane helix</keyword>
<dbReference type="InterPro" id="IPR058534">
    <property type="entry name" value="YjdF"/>
</dbReference>
<keyword evidence="3" id="KW-1185">Reference proteome</keyword>
<organism evidence="2 3">
    <name type="scientific">Pontibacter aydingkolensis</name>
    <dbReference type="NCBI Taxonomy" id="1911536"/>
    <lineage>
        <taxon>Bacteria</taxon>
        <taxon>Pseudomonadati</taxon>
        <taxon>Bacteroidota</taxon>
        <taxon>Cytophagia</taxon>
        <taxon>Cytophagales</taxon>
        <taxon>Hymenobacteraceae</taxon>
        <taxon>Pontibacter</taxon>
    </lineage>
</organism>
<dbReference type="InterPro" id="IPR014509">
    <property type="entry name" value="YjdF-like"/>
</dbReference>
<feature type="transmembrane region" description="Helical" evidence="1">
    <location>
        <begin position="66"/>
        <end position="84"/>
    </location>
</feature>
<feature type="transmembrane region" description="Helical" evidence="1">
    <location>
        <begin position="185"/>
        <end position="202"/>
    </location>
</feature>
<keyword evidence="1" id="KW-0812">Transmembrane</keyword>
<feature type="transmembrane region" description="Helical" evidence="1">
    <location>
        <begin position="42"/>
        <end position="59"/>
    </location>
</feature>
<accession>A0ABS7CRY8</accession>
<evidence type="ECO:0000313" key="2">
    <source>
        <dbReference type="EMBL" id="MBW7466607.1"/>
    </source>
</evidence>
<dbReference type="PIRSF" id="PIRSF020606">
    <property type="entry name" value="UCP020606"/>
    <property type="match status" value="1"/>
</dbReference>
<proteinExistence type="predicted"/>
<evidence type="ECO:0000256" key="1">
    <source>
        <dbReference type="SAM" id="Phobius"/>
    </source>
</evidence>
<comment type="caution">
    <text evidence="2">The sequence shown here is derived from an EMBL/GenBank/DDBJ whole genome shotgun (WGS) entry which is preliminary data.</text>
</comment>
<protein>
    <submittedName>
        <fullName evidence="2">DUF2238 domain-containing protein</fullName>
    </submittedName>
</protein>
<keyword evidence="1" id="KW-0472">Membrane</keyword>
<dbReference type="Proteomes" id="UP000813018">
    <property type="component" value="Unassembled WGS sequence"/>
</dbReference>
<sequence length="211" mass="24375">MGPVKKTFIRQPLHIVYSILFVVYLAYTGLTTPDLKNWALENTLTLSLVIFLIAFYNIFRFSDLSYTLIFLFLLLHMYGSQYQYAENPFGEWLKDQFNQPRNQYDRIVHLGFGLLLAYPMHEVFSKALHVRPFFSYLLPMEIVLSLSALYELVEWVVADVVFEDNQRGMDFLGMQGDIWDAQKDMALALAGAAVAMLVTAVLKARSAWHQK</sequence>
<reference evidence="2 3" key="1">
    <citation type="journal article" date="2016" name="Int. J. Syst. Evol. Microbiol.">
        <title>Pontibacter aydingkolensis sp. nov., isolated from soil of a salt lake.</title>
        <authorList>
            <person name="Osman G."/>
            <person name="Zhang T."/>
            <person name="Lou K."/>
            <person name="Gao Y."/>
            <person name="Chang W."/>
            <person name="Lin Q."/>
            <person name="Yang H.M."/>
            <person name="Huo X.D."/>
            <person name="Wang N."/>
        </authorList>
    </citation>
    <scope>NUCLEOTIDE SEQUENCE [LARGE SCALE GENOMIC DNA]</scope>
    <source>
        <strain evidence="2 3">KACC 19255</strain>
    </source>
</reference>
<dbReference type="EMBL" id="JAHYXK010000003">
    <property type="protein sequence ID" value="MBW7466607.1"/>
    <property type="molecule type" value="Genomic_DNA"/>
</dbReference>
<name>A0ABS7CRY8_9BACT</name>